<proteinExistence type="predicted"/>
<reference evidence="2" key="1">
    <citation type="submission" date="2007-07" db="EMBL/GenBank/DDBJ databases">
        <title>Complete genome sequence of Campylobacter hominis ATCC BAA-381, a commensal isolated from the human gastrointestinal tract.</title>
        <authorList>
            <person name="Fouts D.E."/>
            <person name="Mongodin E.F."/>
            <person name="Puiu D."/>
            <person name="Sebastian Y."/>
            <person name="Miller W.G."/>
            <person name="Mandrell R.E."/>
            <person name="Nelson K.E."/>
        </authorList>
    </citation>
    <scope>NUCLEOTIDE SEQUENCE [LARGE SCALE GENOMIC DNA]</scope>
    <source>
        <strain evidence="2">ATCC BAA-381 / LMG 19568 / NCTC 13146 / CH001A</strain>
    </source>
</reference>
<dbReference type="AlphaFoldDB" id="A7I3N8"/>
<accession>A7I3N8</accession>
<dbReference type="KEGG" id="cha:CHAB381_1606"/>
<protein>
    <submittedName>
        <fullName evidence="1">Uncharacterized protein</fullName>
    </submittedName>
</protein>
<name>A7I3N8_CAMHC</name>
<sequence length="86" mass="10023">MPIKLANLRWHGSTSVFHLMCGEIYQIDGRKIFTMGGVLSIDKEWRTPDKSWWTKEAINQNDMENAWKNLAKYENSVDIVITHTIV</sequence>
<evidence type="ECO:0000313" key="2">
    <source>
        <dbReference type="Proteomes" id="UP000002407"/>
    </source>
</evidence>
<dbReference type="OrthoDB" id="5380150at2"/>
<gene>
    <name evidence="1" type="ordered locus">CHAB381_1606</name>
</gene>
<evidence type="ECO:0000313" key="1">
    <source>
        <dbReference type="EMBL" id="ABS51435.1"/>
    </source>
</evidence>
<dbReference type="RefSeq" id="WP_012109434.1">
    <property type="nucleotide sequence ID" value="NC_009714.1"/>
</dbReference>
<dbReference type="eggNOG" id="COG0639">
    <property type="taxonomic scope" value="Bacteria"/>
</dbReference>
<dbReference type="STRING" id="360107.CHAB381_1606"/>
<dbReference type="HOGENOM" id="CLU_2492022_0_0_7"/>
<dbReference type="Proteomes" id="UP000002407">
    <property type="component" value="Chromosome"/>
</dbReference>
<organism evidence="1 2">
    <name type="scientific">Campylobacter hominis (strain ATCC BAA-381 / DSM 21671 / CCUG 45161 / LMG 19568 / NCTC 13146 / CH001A)</name>
    <dbReference type="NCBI Taxonomy" id="360107"/>
    <lineage>
        <taxon>Bacteria</taxon>
        <taxon>Pseudomonadati</taxon>
        <taxon>Campylobacterota</taxon>
        <taxon>Epsilonproteobacteria</taxon>
        <taxon>Campylobacterales</taxon>
        <taxon>Campylobacteraceae</taxon>
        <taxon>Campylobacter</taxon>
    </lineage>
</organism>
<dbReference type="EMBL" id="CP000776">
    <property type="protein sequence ID" value="ABS51435.1"/>
    <property type="molecule type" value="Genomic_DNA"/>
</dbReference>
<keyword evidence="2" id="KW-1185">Reference proteome</keyword>